<dbReference type="NCBIfam" id="NF045579">
    <property type="entry name" value="rhamnoside_JR"/>
    <property type="match status" value="1"/>
</dbReference>
<evidence type="ECO:0000256" key="1">
    <source>
        <dbReference type="ARBA" id="ARBA00022729"/>
    </source>
</evidence>
<sequence length="1160" mass="129847">MVSKTIFVVLLLSLFVSTFQAQNASLEQNFQNPPSDAKPQTIWFWINGNVTKTGITADLEAMKNVGIQGVIIFNVSLGNPKGVAPYLSPQWLELFNYAGLEAQRLGLDLGFHNGAGWSSSGGPSITPEYAMQELVYTETIHQGATIFKGKLEQPETKLGFYKDIAILAFPKPKSDVRIDELEIKTLFHKVRSHLNPDDKPITDLAVVKKGDIIDLTSKLNSDGLLEWHAPAEEWIILRMGHTPTGEMNRFPSDGGRGLECDKMNKKAVDVFWDGSIKPILKKLDTLIGITVKRCHIDSYEVGTTNWTSNFAEAFKTLRSYDCYSYLPTLAGYYVESGEETERFLWDFRRTIGDLIAENYYGRFAELSHKNNMFLSIEPYWGPFDNMQVGEKADMVMSEFWSGSLAFFDSPKFVASIAKLNGNPIAEAESFTGMGGWDQHPSTLKAMGDLAWAQGINRFVFHSYVHQPWDVGPGLTLQVFGTDFNRLNTWWNQSKPFVDYISRGQFLLQQGTSVAEVLVFTGEASPNDALLMPEIKALGYDYDVIGSNKINSLTVREGLLCTSVGEKYKALVLPSTDWMTPEMLAKIEELAVNGALVVGSKPNKSPSLKKYPDCDEDVEQTANKLWDKGLVKAHSIVDVLKNGTRPPDFSIEEGHRESVDFIHRKTEDTDIYFVVNSKKESRELACRFRVSGKQPELWNAETGEVTKATIWQKNDDGTTTVSITFEPEGSVFVVFRNPTHSDQNIVNAEMKLKNPVVTSLSNLKIIKAEYGTFLPDGLVDVTDVVANRIQNNGLNIHATRELSKGDPAPGYKKELRIQYEIGEAVFEKNAMEKEWLEIDAPVSGKLEILKAVFGKFERGVDGIPPNKPVFDVTENVKSMMASGVYEIPVNDNFLEGKEINTKKALCVIYTTNDEEKIVTVSNGGILKLTQTISEPKLVFEDDKVNLVTPFAGEMTYESSNGKTKTLKVKSVPEPIELTGNWNVSFPLKDKAVLDKTFKNLTSWSDASEEAIRYFSGTASYKKEFQIPAKLIKSCYSLELDLSNVKVIAEVILNGKNLGILWKAPYRINIDNAIVKGTNTLEVKITNLWPNRLIGDEQLPLDYERKGPQIIQWPEWLLSNTERPTERETLAAFKHWHKDSKLLPSGLLGPVKIVVSKVKVLK</sequence>
<evidence type="ECO:0000313" key="5">
    <source>
        <dbReference type="EMBL" id="GAA4950471.1"/>
    </source>
</evidence>
<evidence type="ECO:0000256" key="3">
    <source>
        <dbReference type="SAM" id="SignalP"/>
    </source>
</evidence>
<dbReference type="EMBL" id="BAABJJ010000036">
    <property type="protein sequence ID" value="GAA4950471.1"/>
    <property type="molecule type" value="Genomic_DNA"/>
</dbReference>
<dbReference type="Gene3D" id="2.60.120.260">
    <property type="entry name" value="Galactose-binding domain-like"/>
    <property type="match status" value="1"/>
</dbReference>
<dbReference type="PANTHER" id="PTHR43817:SF1">
    <property type="entry name" value="HYDROLASE, FAMILY 43, PUTATIVE (AFU_ORTHOLOGUE AFUA_3G01660)-RELATED"/>
    <property type="match status" value="1"/>
</dbReference>
<proteinExistence type="predicted"/>
<dbReference type="InterPro" id="IPR008979">
    <property type="entry name" value="Galactose-bd-like_sf"/>
</dbReference>
<reference evidence="6" key="1">
    <citation type="journal article" date="2019" name="Int. J. Syst. Evol. Microbiol.">
        <title>The Global Catalogue of Microorganisms (GCM) 10K type strain sequencing project: providing services to taxonomists for standard genome sequencing and annotation.</title>
        <authorList>
            <consortium name="The Broad Institute Genomics Platform"/>
            <consortium name="The Broad Institute Genome Sequencing Center for Infectious Disease"/>
            <person name="Wu L."/>
            <person name="Ma J."/>
        </authorList>
    </citation>
    <scope>NUCLEOTIDE SEQUENCE [LARGE SCALE GENOMIC DNA]</scope>
    <source>
        <strain evidence="6">JCM 18285</strain>
    </source>
</reference>
<dbReference type="Pfam" id="PF17132">
    <property type="entry name" value="Glyco_hydro_106"/>
    <property type="match status" value="2"/>
</dbReference>
<evidence type="ECO:0000256" key="2">
    <source>
        <dbReference type="ARBA" id="ARBA00022801"/>
    </source>
</evidence>
<feature type="chain" id="PRO_5047241906" description="Beta-mannosidase-like galactose-binding domain-containing protein" evidence="3">
    <location>
        <begin position="22"/>
        <end position="1160"/>
    </location>
</feature>
<evidence type="ECO:0000259" key="4">
    <source>
        <dbReference type="Pfam" id="PF22666"/>
    </source>
</evidence>
<accession>A0ABP9GQR6</accession>
<organism evidence="5 6">
    <name type="scientific">Algibacter agarivorans</name>
    <dbReference type="NCBI Taxonomy" id="1109741"/>
    <lineage>
        <taxon>Bacteria</taxon>
        <taxon>Pseudomonadati</taxon>
        <taxon>Bacteroidota</taxon>
        <taxon>Flavobacteriia</taxon>
        <taxon>Flavobacteriales</taxon>
        <taxon>Flavobacteriaceae</taxon>
        <taxon>Algibacter</taxon>
    </lineage>
</organism>
<dbReference type="RefSeq" id="WP_345192450.1">
    <property type="nucleotide sequence ID" value="NZ_BAABJJ010000036.1"/>
</dbReference>
<dbReference type="Proteomes" id="UP001501302">
    <property type="component" value="Unassembled WGS sequence"/>
</dbReference>
<dbReference type="PANTHER" id="PTHR43817">
    <property type="entry name" value="GLYCOSYL HYDROLASE"/>
    <property type="match status" value="1"/>
</dbReference>
<feature type="signal peptide" evidence="3">
    <location>
        <begin position="1"/>
        <end position="21"/>
    </location>
</feature>
<comment type="caution">
    <text evidence="5">The sequence shown here is derived from an EMBL/GenBank/DDBJ whole genome shotgun (WGS) entry which is preliminary data.</text>
</comment>
<gene>
    <name evidence="5" type="ORF">GCM10023314_24720</name>
</gene>
<dbReference type="InterPro" id="IPR054593">
    <property type="entry name" value="Beta-mannosidase-like_N2"/>
</dbReference>
<name>A0ABP9GQR6_9FLAO</name>
<evidence type="ECO:0000313" key="6">
    <source>
        <dbReference type="Proteomes" id="UP001501302"/>
    </source>
</evidence>
<keyword evidence="1 3" id="KW-0732">Signal</keyword>
<keyword evidence="2" id="KW-0378">Hydrolase</keyword>
<keyword evidence="6" id="KW-1185">Reference proteome</keyword>
<feature type="domain" description="Beta-mannosidase-like galactose-binding" evidence="4">
    <location>
        <begin position="1010"/>
        <end position="1091"/>
    </location>
</feature>
<protein>
    <recommendedName>
        <fullName evidence="4">Beta-mannosidase-like galactose-binding domain-containing protein</fullName>
    </recommendedName>
</protein>
<dbReference type="Pfam" id="PF22666">
    <property type="entry name" value="Glyco_hydro_2_N2"/>
    <property type="match status" value="1"/>
</dbReference>
<dbReference type="SUPFAM" id="SSF49785">
    <property type="entry name" value="Galactose-binding domain-like"/>
    <property type="match status" value="1"/>
</dbReference>